<comment type="caution">
    <text evidence="9">The sequence shown here is derived from an EMBL/GenBank/DDBJ whole genome shotgun (WGS) entry which is preliminary data.</text>
</comment>
<comment type="pathway">
    <text evidence="2">Protein modification; protein ubiquitination.</text>
</comment>
<feature type="chain" id="PRO_5046931317" description="HECT-type E3 ubiquitin transferase" evidence="7">
    <location>
        <begin position="27"/>
        <end position="403"/>
    </location>
</feature>
<evidence type="ECO:0000256" key="2">
    <source>
        <dbReference type="ARBA" id="ARBA00004906"/>
    </source>
</evidence>
<keyword evidence="4" id="KW-0808">Transferase</keyword>
<dbReference type="InterPro" id="IPR035983">
    <property type="entry name" value="Hect_E3_ubiquitin_ligase"/>
</dbReference>
<feature type="signal peptide" evidence="7">
    <location>
        <begin position="1"/>
        <end position="26"/>
    </location>
</feature>
<dbReference type="Gene3D" id="3.30.2410.10">
    <property type="entry name" value="Hect, E3 ligase catalytic domain"/>
    <property type="match status" value="1"/>
</dbReference>
<proteinExistence type="predicted"/>
<evidence type="ECO:0000259" key="8">
    <source>
        <dbReference type="PROSITE" id="PS50237"/>
    </source>
</evidence>
<dbReference type="EC" id="2.3.2.26" evidence="3"/>
<keyword evidence="5 6" id="KW-0833">Ubl conjugation pathway</keyword>
<reference evidence="9 10" key="1">
    <citation type="journal article" date="2022" name="bioRxiv">
        <title>Genomics of Preaxostyla Flagellates Illuminates Evolutionary Transitions and the Path Towards Mitochondrial Loss.</title>
        <authorList>
            <person name="Novak L.V.F."/>
            <person name="Treitli S.C."/>
            <person name="Pyrih J."/>
            <person name="Halakuc P."/>
            <person name="Pipaliya S.V."/>
            <person name="Vacek V."/>
            <person name="Brzon O."/>
            <person name="Soukal P."/>
            <person name="Eme L."/>
            <person name="Dacks J.B."/>
            <person name="Karnkowska A."/>
            <person name="Elias M."/>
            <person name="Hampl V."/>
        </authorList>
    </citation>
    <scope>NUCLEOTIDE SEQUENCE [LARGE SCALE GENOMIC DNA]</scope>
    <source>
        <strain evidence="9">NAU3</strain>
        <tissue evidence="9">Gut</tissue>
    </source>
</reference>
<feature type="domain" description="HECT" evidence="8">
    <location>
        <begin position="291"/>
        <end position="384"/>
    </location>
</feature>
<evidence type="ECO:0000256" key="5">
    <source>
        <dbReference type="ARBA" id="ARBA00022786"/>
    </source>
</evidence>
<keyword evidence="7" id="KW-0732">Signal</keyword>
<dbReference type="PANTHER" id="PTHR11254">
    <property type="entry name" value="HECT DOMAIN UBIQUITIN-PROTEIN LIGASE"/>
    <property type="match status" value="1"/>
</dbReference>
<accession>A0ABQ9X4Y7</accession>
<evidence type="ECO:0000313" key="9">
    <source>
        <dbReference type="EMBL" id="KAK2946838.1"/>
    </source>
</evidence>
<evidence type="ECO:0000256" key="1">
    <source>
        <dbReference type="ARBA" id="ARBA00000885"/>
    </source>
</evidence>
<sequence length="403" mass="45154">MVATLSISITATLALLVSIDIDATMSLPSRLISIRVQSPLRSQPSADASKPSTFVIPRHASTSQYMAILDRCSVASTPSHSPLTFPLTTLCVLRAACQNHHILFVHRTLLRNQLGRHPHYNASFLTPRERELVSPSTRFNLCLPLHIPDLGGTPRAVDGTGVEGSGGGMVEEAEVFRSLVATVNVKPVLDESMEAKALNLLNSVDPDDFSAHNKRYPAEMEHIKWRGATDMEDSTYSKVNNPLHNTQFTKLSRIKFWFHQKAIFGTCANTTSRSSLETCRRASQTSPSPILTAMRSEFHSHIPEHVLRLLSPKDLEQIVCGKVEIDVEDWKKHTSYTDALKSQPRVIFTFWTMVKNADESMRRAIFCLRIGLTYAPPTDFKNLEAPQRTNRVDLDFISWESPY</sequence>
<keyword evidence="10" id="KW-1185">Reference proteome</keyword>
<dbReference type="InterPro" id="IPR050409">
    <property type="entry name" value="E3_ubiq-protein_ligase"/>
</dbReference>
<name>A0ABQ9X4Y7_9EUKA</name>
<evidence type="ECO:0000313" key="10">
    <source>
        <dbReference type="Proteomes" id="UP001281761"/>
    </source>
</evidence>
<dbReference type="PROSITE" id="PS50237">
    <property type="entry name" value="HECT"/>
    <property type="match status" value="1"/>
</dbReference>
<evidence type="ECO:0000256" key="4">
    <source>
        <dbReference type="ARBA" id="ARBA00022679"/>
    </source>
</evidence>
<dbReference type="PANTHER" id="PTHR11254:SF440">
    <property type="entry name" value="E3 UBIQUITIN-PROTEIN LIGASE NEDD-4"/>
    <property type="match status" value="1"/>
</dbReference>
<protein>
    <recommendedName>
        <fullName evidence="3">HECT-type E3 ubiquitin transferase</fullName>
        <ecNumber evidence="3">2.3.2.26</ecNumber>
    </recommendedName>
</protein>
<dbReference type="Pfam" id="PF00632">
    <property type="entry name" value="HECT"/>
    <property type="match status" value="1"/>
</dbReference>
<comment type="catalytic activity">
    <reaction evidence="1">
        <text>S-ubiquitinyl-[E2 ubiquitin-conjugating enzyme]-L-cysteine + [acceptor protein]-L-lysine = [E2 ubiquitin-conjugating enzyme]-L-cysteine + N(6)-ubiquitinyl-[acceptor protein]-L-lysine.</text>
        <dbReference type="EC" id="2.3.2.26"/>
    </reaction>
</comment>
<evidence type="ECO:0000256" key="3">
    <source>
        <dbReference type="ARBA" id="ARBA00012485"/>
    </source>
</evidence>
<comment type="caution">
    <text evidence="6">Lacks conserved residue(s) required for the propagation of feature annotation.</text>
</comment>
<dbReference type="EMBL" id="JARBJD010000217">
    <property type="protein sequence ID" value="KAK2946838.1"/>
    <property type="molecule type" value="Genomic_DNA"/>
</dbReference>
<evidence type="ECO:0000256" key="7">
    <source>
        <dbReference type="SAM" id="SignalP"/>
    </source>
</evidence>
<dbReference type="InterPro" id="IPR000569">
    <property type="entry name" value="HECT_dom"/>
</dbReference>
<evidence type="ECO:0000256" key="6">
    <source>
        <dbReference type="PROSITE-ProRule" id="PRU00104"/>
    </source>
</evidence>
<gene>
    <name evidence="9" type="ORF">BLNAU_18216</name>
</gene>
<dbReference type="Proteomes" id="UP001281761">
    <property type="component" value="Unassembled WGS sequence"/>
</dbReference>
<dbReference type="SUPFAM" id="SSF56204">
    <property type="entry name" value="Hect, E3 ligase catalytic domain"/>
    <property type="match status" value="1"/>
</dbReference>
<organism evidence="9 10">
    <name type="scientific">Blattamonas nauphoetae</name>
    <dbReference type="NCBI Taxonomy" id="2049346"/>
    <lineage>
        <taxon>Eukaryota</taxon>
        <taxon>Metamonada</taxon>
        <taxon>Preaxostyla</taxon>
        <taxon>Oxymonadida</taxon>
        <taxon>Blattamonas</taxon>
    </lineage>
</organism>